<keyword evidence="1" id="KW-0521">NADP</keyword>
<dbReference type="Pfam" id="PF08240">
    <property type="entry name" value="ADH_N"/>
    <property type="match status" value="1"/>
</dbReference>
<dbReference type="EMBL" id="AP027079">
    <property type="protein sequence ID" value="BDU68447.1"/>
    <property type="molecule type" value="Genomic_DNA"/>
</dbReference>
<reference evidence="5" key="1">
    <citation type="journal article" date="2023" name="Int. J. Syst. Evol. Microbiol.">
        <title>Mesoterricola silvestris gen. nov., sp. nov., Mesoterricola sediminis sp. nov., Geothrix oryzae sp. nov., Geothrix edaphica sp. nov., Geothrix rubra sp. nov., and Geothrix limicola sp. nov., six novel members of Acidobacteriota isolated from soils.</title>
        <authorList>
            <person name="Itoh H."/>
            <person name="Sugisawa Y."/>
            <person name="Mise K."/>
            <person name="Xu Z."/>
            <person name="Kuniyasu M."/>
            <person name="Ushijima N."/>
            <person name="Kawano K."/>
            <person name="Kobayashi E."/>
            <person name="Shiratori Y."/>
            <person name="Masuda Y."/>
            <person name="Senoo K."/>
        </authorList>
    </citation>
    <scope>NUCLEOTIDE SEQUENCE [LARGE SCALE GENOMIC DNA]</scope>
    <source>
        <strain evidence="5">Red222</strain>
    </source>
</reference>
<dbReference type="Proteomes" id="UP001242010">
    <property type="component" value="Chromosome"/>
</dbReference>
<dbReference type="PANTHER" id="PTHR48106:SF13">
    <property type="entry name" value="QUINONE OXIDOREDUCTASE-RELATED"/>
    <property type="match status" value="1"/>
</dbReference>
<sequence>MSHRIQFTAPGGPEVLQWVQADLPAPGPGEVRLRHTAIGVNYIDIYHRSGAYPVPLPAVPGFEAAGVVEALGPGVTGLAVGQRVAYVNGPTGAYSEARNHPADRLVPLPAGLSDEVAAALLFKGLTAHMLVRRVWRAGAGPWVLVHAAAGGVGLMLTRWLAREGGRVIGVVGSEEKATAVRAEGAEAVLVVPRGAAYDQVPTEVRRITGGRGVGTVFDSIGCDTFDASLGSLAPFGLLASFGRSSGPLPMVDPAELAKRGSLALQRPSIFHHIADPAALRAAAAEVFAAQAQGIIRAHIHGTLPLREAGRAHALLESRATRGALVLLP</sequence>
<dbReference type="Gene3D" id="3.90.180.10">
    <property type="entry name" value="Medium-chain alcohol dehydrogenases, catalytic domain"/>
    <property type="match status" value="1"/>
</dbReference>
<evidence type="ECO:0000313" key="4">
    <source>
        <dbReference type="EMBL" id="BDU68447.1"/>
    </source>
</evidence>
<keyword evidence="2" id="KW-0560">Oxidoreductase</keyword>
<dbReference type="InterPro" id="IPR020843">
    <property type="entry name" value="ER"/>
</dbReference>
<organism evidence="4 5">
    <name type="scientific">Geothrix oryzae</name>
    <dbReference type="NCBI Taxonomy" id="2927975"/>
    <lineage>
        <taxon>Bacteria</taxon>
        <taxon>Pseudomonadati</taxon>
        <taxon>Acidobacteriota</taxon>
        <taxon>Holophagae</taxon>
        <taxon>Holophagales</taxon>
        <taxon>Holophagaceae</taxon>
        <taxon>Geothrix</taxon>
    </lineage>
</organism>
<dbReference type="InterPro" id="IPR013149">
    <property type="entry name" value="ADH-like_C"/>
</dbReference>
<dbReference type="Pfam" id="PF00107">
    <property type="entry name" value="ADH_zinc_N"/>
    <property type="match status" value="1"/>
</dbReference>
<dbReference type="RefSeq" id="WP_286355084.1">
    <property type="nucleotide sequence ID" value="NZ_AP027079.1"/>
</dbReference>
<evidence type="ECO:0000256" key="2">
    <source>
        <dbReference type="ARBA" id="ARBA00023002"/>
    </source>
</evidence>
<dbReference type="CDD" id="cd05286">
    <property type="entry name" value="QOR2"/>
    <property type="match status" value="1"/>
</dbReference>
<name>A0ABN6UUL2_9BACT</name>
<dbReference type="SUPFAM" id="SSF50129">
    <property type="entry name" value="GroES-like"/>
    <property type="match status" value="1"/>
</dbReference>
<dbReference type="InterPro" id="IPR013154">
    <property type="entry name" value="ADH-like_N"/>
</dbReference>
<dbReference type="Gene3D" id="3.40.50.720">
    <property type="entry name" value="NAD(P)-binding Rossmann-like Domain"/>
    <property type="match status" value="1"/>
</dbReference>
<accession>A0ABN6UUL2</accession>
<evidence type="ECO:0000259" key="3">
    <source>
        <dbReference type="SMART" id="SM00829"/>
    </source>
</evidence>
<evidence type="ECO:0000313" key="5">
    <source>
        <dbReference type="Proteomes" id="UP001242010"/>
    </source>
</evidence>
<dbReference type="InterPro" id="IPR011032">
    <property type="entry name" value="GroES-like_sf"/>
</dbReference>
<dbReference type="SMART" id="SM00829">
    <property type="entry name" value="PKS_ER"/>
    <property type="match status" value="1"/>
</dbReference>
<protein>
    <submittedName>
        <fullName evidence="4">Quinone oxidoreductase</fullName>
    </submittedName>
</protein>
<dbReference type="InterPro" id="IPR036291">
    <property type="entry name" value="NAD(P)-bd_dom_sf"/>
</dbReference>
<proteinExistence type="predicted"/>
<dbReference type="InterPro" id="IPR047618">
    <property type="entry name" value="QOR-like"/>
</dbReference>
<dbReference type="SUPFAM" id="SSF51735">
    <property type="entry name" value="NAD(P)-binding Rossmann-fold domains"/>
    <property type="match status" value="1"/>
</dbReference>
<dbReference type="PANTHER" id="PTHR48106">
    <property type="entry name" value="QUINONE OXIDOREDUCTASE PIG3-RELATED"/>
    <property type="match status" value="1"/>
</dbReference>
<keyword evidence="5" id="KW-1185">Reference proteome</keyword>
<feature type="domain" description="Enoyl reductase (ER)" evidence="3">
    <location>
        <begin position="11"/>
        <end position="326"/>
    </location>
</feature>
<gene>
    <name evidence="4" type="primary">qor</name>
    <name evidence="4" type="ORF">GETHOR_05480</name>
</gene>
<evidence type="ECO:0000256" key="1">
    <source>
        <dbReference type="ARBA" id="ARBA00022857"/>
    </source>
</evidence>